<accession>A0AA39HQ82</accession>
<dbReference type="Proteomes" id="UP001175271">
    <property type="component" value="Unassembled WGS sequence"/>
</dbReference>
<evidence type="ECO:0000313" key="3">
    <source>
        <dbReference type="Proteomes" id="UP001175271"/>
    </source>
</evidence>
<feature type="transmembrane region" description="Helical" evidence="1">
    <location>
        <begin position="132"/>
        <end position="154"/>
    </location>
</feature>
<feature type="transmembrane region" description="Helical" evidence="1">
    <location>
        <begin position="240"/>
        <end position="262"/>
    </location>
</feature>
<dbReference type="AlphaFoldDB" id="A0AA39HQ82"/>
<sequence length="296" mass="33097">MNATLFTDGPPRIHPLLIGSYNTVVFAVAFPSNVCFLLAIWKDKVLSRMSAYQIIFHMSVAHVLLTVSTFELGLVALFSSICRFDGWIVGIGSVIAYFGPISLCILSAIQALNRLAALAPIHCLGDLVFKALLWFMWLLIVSSGLALILTGTIFTYRTDDFLYHFYNELPALTIFFWLTLAFLVVGVVLYCLAILSITLRRGATKKCDVALLIQGAIPFLYLALVRSLQNFPFEHSPTLYLIFLSFAFRSLPLLHVAVYLLFNRTLREAVLRLLSLRRPKNVVAINVIASFKSVDP</sequence>
<dbReference type="SUPFAM" id="SSF81321">
    <property type="entry name" value="Family A G protein-coupled receptor-like"/>
    <property type="match status" value="1"/>
</dbReference>
<reference evidence="2" key="1">
    <citation type="submission" date="2023-06" db="EMBL/GenBank/DDBJ databases">
        <title>Genomic analysis of the entomopathogenic nematode Steinernema hermaphroditum.</title>
        <authorList>
            <person name="Schwarz E.M."/>
            <person name="Heppert J.K."/>
            <person name="Baniya A."/>
            <person name="Schwartz H.T."/>
            <person name="Tan C.-H."/>
            <person name="Antoshechkin I."/>
            <person name="Sternberg P.W."/>
            <person name="Goodrich-Blair H."/>
            <person name="Dillman A.R."/>
        </authorList>
    </citation>
    <scope>NUCLEOTIDE SEQUENCE</scope>
    <source>
        <strain evidence="2">PS9179</strain>
        <tissue evidence="2">Whole animal</tissue>
    </source>
</reference>
<keyword evidence="3" id="KW-1185">Reference proteome</keyword>
<keyword evidence="1" id="KW-0812">Transmembrane</keyword>
<evidence type="ECO:0000313" key="2">
    <source>
        <dbReference type="EMBL" id="KAK0410033.1"/>
    </source>
</evidence>
<feature type="transmembrane region" description="Helical" evidence="1">
    <location>
        <begin position="20"/>
        <end position="41"/>
    </location>
</feature>
<feature type="transmembrane region" description="Helical" evidence="1">
    <location>
        <begin position="62"/>
        <end position="81"/>
    </location>
</feature>
<evidence type="ECO:0000256" key="1">
    <source>
        <dbReference type="SAM" id="Phobius"/>
    </source>
</evidence>
<name>A0AA39HQ82_9BILA</name>
<proteinExistence type="predicted"/>
<keyword evidence="1" id="KW-1133">Transmembrane helix</keyword>
<protein>
    <submittedName>
        <fullName evidence="2">Uncharacterized protein</fullName>
    </submittedName>
</protein>
<comment type="caution">
    <text evidence="2">The sequence shown here is derived from an EMBL/GenBank/DDBJ whole genome shotgun (WGS) entry which is preliminary data.</text>
</comment>
<dbReference type="EMBL" id="JAUCMV010000003">
    <property type="protein sequence ID" value="KAK0410033.1"/>
    <property type="molecule type" value="Genomic_DNA"/>
</dbReference>
<feature type="transmembrane region" description="Helical" evidence="1">
    <location>
        <begin position="174"/>
        <end position="197"/>
    </location>
</feature>
<feature type="transmembrane region" description="Helical" evidence="1">
    <location>
        <begin position="87"/>
        <end position="112"/>
    </location>
</feature>
<dbReference type="Gene3D" id="1.20.1070.10">
    <property type="entry name" value="Rhodopsin 7-helix transmembrane proteins"/>
    <property type="match status" value="1"/>
</dbReference>
<organism evidence="2 3">
    <name type="scientific">Steinernema hermaphroditum</name>
    <dbReference type="NCBI Taxonomy" id="289476"/>
    <lineage>
        <taxon>Eukaryota</taxon>
        <taxon>Metazoa</taxon>
        <taxon>Ecdysozoa</taxon>
        <taxon>Nematoda</taxon>
        <taxon>Chromadorea</taxon>
        <taxon>Rhabditida</taxon>
        <taxon>Tylenchina</taxon>
        <taxon>Panagrolaimomorpha</taxon>
        <taxon>Strongyloidoidea</taxon>
        <taxon>Steinernematidae</taxon>
        <taxon>Steinernema</taxon>
    </lineage>
</organism>
<keyword evidence="1" id="KW-0472">Membrane</keyword>
<feature type="transmembrane region" description="Helical" evidence="1">
    <location>
        <begin position="209"/>
        <end position="228"/>
    </location>
</feature>
<gene>
    <name evidence="2" type="ORF">QR680_004905</name>
</gene>